<comment type="catalytic activity">
    <reaction evidence="6">
        <text>adenylyl-molybdopterin + molybdate = Mo-molybdopterin + AMP + H(+)</text>
        <dbReference type="Rhea" id="RHEA:35047"/>
        <dbReference type="ChEBI" id="CHEBI:15378"/>
        <dbReference type="ChEBI" id="CHEBI:36264"/>
        <dbReference type="ChEBI" id="CHEBI:62727"/>
        <dbReference type="ChEBI" id="CHEBI:71302"/>
        <dbReference type="ChEBI" id="CHEBI:456215"/>
    </reaction>
</comment>
<keyword evidence="9" id="KW-1185">Reference proteome</keyword>
<dbReference type="OrthoDB" id="4349954at2759"/>
<dbReference type="SUPFAM" id="SSF53218">
    <property type="entry name" value="Molybdenum cofactor biosynthesis proteins"/>
    <property type="match status" value="2"/>
</dbReference>
<dbReference type="Proteomes" id="UP001140217">
    <property type="component" value="Unassembled WGS sequence"/>
</dbReference>
<accession>A0A9W8HGD8</accession>
<dbReference type="InterPro" id="IPR036688">
    <property type="entry name" value="MoeA_C_domain_IV_sf"/>
</dbReference>
<evidence type="ECO:0000313" key="8">
    <source>
        <dbReference type="EMBL" id="KAJ2785369.1"/>
    </source>
</evidence>
<dbReference type="GO" id="GO:0061599">
    <property type="term" value="F:molybdopterin molybdotransferase activity"/>
    <property type="evidence" value="ECO:0007669"/>
    <property type="project" value="UniProtKB-UniRule"/>
</dbReference>
<evidence type="ECO:0000256" key="6">
    <source>
        <dbReference type="RuleBase" id="RU365090"/>
    </source>
</evidence>
<protein>
    <recommendedName>
        <fullName evidence="4">molybdopterin adenylyltransferase</fullName>
        <ecNumber evidence="4">2.7.7.75</ecNumber>
    </recommendedName>
</protein>
<evidence type="ECO:0000256" key="5">
    <source>
        <dbReference type="ARBA" id="ARBA00023150"/>
    </source>
</evidence>
<dbReference type="GO" id="GO:0061598">
    <property type="term" value="F:molybdopterin adenylyltransferase activity"/>
    <property type="evidence" value="ECO:0007669"/>
    <property type="project" value="UniProtKB-UniRule"/>
</dbReference>
<evidence type="ECO:0000256" key="1">
    <source>
        <dbReference type="ARBA" id="ARBA00005046"/>
    </source>
</evidence>
<keyword evidence="6" id="KW-0460">Magnesium</keyword>
<comment type="caution">
    <text evidence="8">The sequence shown here is derived from an EMBL/GenBank/DDBJ whole genome shotgun (WGS) entry which is preliminary data.</text>
</comment>
<evidence type="ECO:0000313" key="9">
    <source>
        <dbReference type="Proteomes" id="UP001140217"/>
    </source>
</evidence>
<evidence type="ECO:0000259" key="7">
    <source>
        <dbReference type="SMART" id="SM00852"/>
    </source>
</evidence>
<dbReference type="EC" id="2.7.7.75" evidence="4"/>
<dbReference type="CDD" id="cd00887">
    <property type="entry name" value="MoeA"/>
    <property type="match status" value="1"/>
</dbReference>
<dbReference type="Pfam" id="PF00994">
    <property type="entry name" value="MoCF_biosynth"/>
    <property type="match status" value="2"/>
</dbReference>
<dbReference type="EMBL" id="JANBUL010000012">
    <property type="protein sequence ID" value="KAJ2785369.1"/>
    <property type="molecule type" value="Genomic_DNA"/>
</dbReference>
<dbReference type="InterPro" id="IPR036135">
    <property type="entry name" value="MoeA_linker/N_sf"/>
</dbReference>
<evidence type="ECO:0000256" key="2">
    <source>
        <dbReference type="ARBA" id="ARBA00007589"/>
    </source>
</evidence>
<dbReference type="Gene3D" id="2.40.340.10">
    <property type="entry name" value="MoeA, C-terminal, domain IV"/>
    <property type="match status" value="1"/>
</dbReference>
<dbReference type="InterPro" id="IPR005111">
    <property type="entry name" value="MoeA_C_domain_IV"/>
</dbReference>
<feature type="domain" description="MoaB/Mog" evidence="7">
    <location>
        <begin position="412"/>
        <end position="557"/>
    </location>
</feature>
<dbReference type="GO" id="GO:0005524">
    <property type="term" value="F:ATP binding"/>
    <property type="evidence" value="ECO:0007669"/>
    <property type="project" value="UniProtKB-UniRule"/>
</dbReference>
<dbReference type="Pfam" id="PF03454">
    <property type="entry name" value="MoeA_C"/>
    <property type="match status" value="1"/>
</dbReference>
<comment type="function">
    <text evidence="6">Catalyzes two steps in the biosynthesis of the molybdenum cofactor. In the first step, molybdopterin is adenylated. Subsequently, molybdate is inserted into adenylated molybdopterin and AMP is released.</text>
</comment>
<comment type="similarity">
    <text evidence="2">In the N-terminal section; belongs to the MoaB/Mog family.</text>
</comment>
<comment type="cofactor">
    <cofactor evidence="6">
        <name>Mg(2+)</name>
        <dbReference type="ChEBI" id="CHEBI:18420"/>
    </cofactor>
</comment>
<comment type="pathway">
    <text evidence="1 6">Cofactor biosynthesis; molybdopterin biosynthesis.</text>
</comment>
<dbReference type="NCBIfam" id="TIGR00177">
    <property type="entry name" value="molyb_syn"/>
    <property type="match status" value="1"/>
</dbReference>
<evidence type="ECO:0000256" key="4">
    <source>
        <dbReference type="ARBA" id="ARBA00012509"/>
    </source>
</evidence>
<dbReference type="InterPro" id="IPR036425">
    <property type="entry name" value="MoaB/Mog-like_dom_sf"/>
</dbReference>
<comment type="similarity">
    <text evidence="3">In the C-terminal section; belongs to the MoeA family.</text>
</comment>
<dbReference type="FunFam" id="2.170.190.11:FF:000001">
    <property type="entry name" value="Molybdopterin molybdenumtransferase"/>
    <property type="match status" value="1"/>
</dbReference>
<dbReference type="InterPro" id="IPR001453">
    <property type="entry name" value="MoaB/Mog_dom"/>
</dbReference>
<dbReference type="GO" id="GO:0005829">
    <property type="term" value="C:cytosol"/>
    <property type="evidence" value="ECO:0007669"/>
    <property type="project" value="TreeGrafter"/>
</dbReference>
<comment type="catalytic activity">
    <reaction evidence="6">
        <text>molybdopterin + ATP + H(+) = adenylyl-molybdopterin + diphosphate</text>
        <dbReference type="Rhea" id="RHEA:31331"/>
        <dbReference type="ChEBI" id="CHEBI:15378"/>
        <dbReference type="ChEBI" id="CHEBI:30616"/>
        <dbReference type="ChEBI" id="CHEBI:33019"/>
        <dbReference type="ChEBI" id="CHEBI:58698"/>
        <dbReference type="ChEBI" id="CHEBI:62727"/>
    </reaction>
</comment>
<dbReference type="SUPFAM" id="SSF63867">
    <property type="entry name" value="MoeA C-terminal domain-like"/>
    <property type="match status" value="1"/>
</dbReference>
<dbReference type="Gene3D" id="3.40.980.10">
    <property type="entry name" value="MoaB/Mog-like domain"/>
    <property type="match status" value="2"/>
</dbReference>
<keyword evidence="5 6" id="KW-0501">Molybdenum cofactor biosynthesis</keyword>
<sequence length="671" mass="67311">MAVPVGILTVSDKCSRGEAADTSGPALQRLLEEADGGASWAVAARQVVPDSAALIAETVRAWCGGGPGAGACGLVVVTGGTGISASDVTVQALEPLFTKRLGALATAMVVGSLRITPLAALSQVTAGVVGSTVVLAVPGSRKGAVENVQQILGVLPHAVDTARAVGGTRALHAADGAPARPAGGAAAPGQGQRRAVCGCARPDEGPGGPAPGLGGGVARRARRSPYEMIPVQAALELVLAHVALQPAEEVPLAQLRAGQVLAADVAMQEDVPGYPASVMDGYAVVAADGPGVYPVCAASAAGAGERRPLRPGEVARVATGAPVPPGADAVVMVEDTELAASTQAGDEELRVRILDGAQIAPGQNIRPVGFDLERGAVVARAGTVITAAGGEIGALATSGNRAFRVHRMPAVAVMSTGDEVTDTLGADPPAALPFGAIRDCNRPALLAALAALGCPAVDLGVVRDDPELLAGAIRGALATCQGVVTTGGVSMGERDWLKPVVEQRLGGTIHFGRVAMKPSKPTTFATVPGGQFVFALPGNPVSALVAFHMFVAPGLRKAAGHHLLLGSAAAAAAADPAAALGVLRPSVDAVFEGAEIALDRVRPEYVRGALAWDHAAARWVVRVADRRQQSSRMASMRGANALVSLPVGTDARPTVASGSRLTAIIIGAPHF</sequence>
<dbReference type="SUPFAM" id="SSF63882">
    <property type="entry name" value="MoeA N-terminal region -like"/>
    <property type="match status" value="1"/>
</dbReference>
<gene>
    <name evidence="8" type="ORF">H4R18_000580</name>
</gene>
<dbReference type="PANTHER" id="PTHR10192:SF5">
    <property type="entry name" value="GEPHYRIN"/>
    <property type="match status" value="1"/>
</dbReference>
<keyword evidence="6" id="KW-0479">Metal-binding</keyword>
<dbReference type="CDD" id="cd00886">
    <property type="entry name" value="MogA_MoaB"/>
    <property type="match status" value="1"/>
</dbReference>
<dbReference type="GO" id="GO:0046872">
    <property type="term" value="F:metal ion binding"/>
    <property type="evidence" value="ECO:0007669"/>
    <property type="project" value="UniProtKB-UniRule"/>
</dbReference>
<dbReference type="PANTHER" id="PTHR10192">
    <property type="entry name" value="MOLYBDOPTERIN BIOSYNTHESIS PROTEIN"/>
    <property type="match status" value="1"/>
</dbReference>
<comment type="similarity">
    <text evidence="6">Belongs to the MoeA family.</text>
</comment>
<name>A0A9W8HGD8_9FUNG</name>
<dbReference type="InterPro" id="IPR005110">
    <property type="entry name" value="MoeA_linker/N"/>
</dbReference>
<evidence type="ECO:0000256" key="3">
    <source>
        <dbReference type="ARBA" id="ARBA00008339"/>
    </source>
</evidence>
<reference evidence="8" key="1">
    <citation type="submission" date="2022-07" db="EMBL/GenBank/DDBJ databases">
        <title>Phylogenomic reconstructions and comparative analyses of Kickxellomycotina fungi.</title>
        <authorList>
            <person name="Reynolds N.K."/>
            <person name="Stajich J.E."/>
            <person name="Barry K."/>
            <person name="Grigoriev I.V."/>
            <person name="Crous P."/>
            <person name="Smith M.E."/>
        </authorList>
    </citation>
    <scope>NUCLEOTIDE SEQUENCE</scope>
    <source>
        <strain evidence="8">NBRC 105414</strain>
    </source>
</reference>
<dbReference type="GO" id="GO:0006777">
    <property type="term" value="P:Mo-molybdopterin cofactor biosynthetic process"/>
    <property type="evidence" value="ECO:0007669"/>
    <property type="project" value="UniProtKB-UniRule"/>
</dbReference>
<dbReference type="Pfam" id="PF03453">
    <property type="entry name" value="MoeA_N"/>
    <property type="match status" value="1"/>
</dbReference>
<dbReference type="Gene3D" id="2.170.190.11">
    <property type="entry name" value="Molybdopterin biosynthesis moea protein, domain 3"/>
    <property type="match status" value="1"/>
</dbReference>
<dbReference type="InterPro" id="IPR038987">
    <property type="entry name" value="MoeA-like"/>
</dbReference>
<dbReference type="Gene3D" id="3.90.105.10">
    <property type="entry name" value="Molybdopterin biosynthesis moea protein, domain 2"/>
    <property type="match status" value="1"/>
</dbReference>
<proteinExistence type="inferred from homology"/>
<dbReference type="FunFam" id="3.40.980.10:FF:000001">
    <property type="entry name" value="Molybdopterin molybdenumtransferase"/>
    <property type="match status" value="1"/>
</dbReference>
<dbReference type="SMART" id="SM00852">
    <property type="entry name" value="MoCF_biosynth"/>
    <property type="match status" value="2"/>
</dbReference>
<feature type="domain" description="MoaB/Mog" evidence="7">
    <location>
        <begin position="6"/>
        <end position="158"/>
    </location>
</feature>
<keyword evidence="6" id="KW-0808">Transferase</keyword>
<keyword evidence="6" id="KW-0500">Molybdenum</keyword>
<dbReference type="AlphaFoldDB" id="A0A9W8HGD8"/>
<organism evidence="8 9">
    <name type="scientific">Coemansia javaensis</name>
    <dbReference type="NCBI Taxonomy" id="2761396"/>
    <lineage>
        <taxon>Eukaryota</taxon>
        <taxon>Fungi</taxon>
        <taxon>Fungi incertae sedis</taxon>
        <taxon>Zoopagomycota</taxon>
        <taxon>Kickxellomycotina</taxon>
        <taxon>Kickxellomycetes</taxon>
        <taxon>Kickxellales</taxon>
        <taxon>Kickxellaceae</taxon>
        <taxon>Coemansia</taxon>
    </lineage>
</organism>